<keyword evidence="9 13" id="KW-0547">Nucleotide-binding</keyword>
<name>A0A7C1JTL3_9CHLR</name>
<feature type="binding site" evidence="14">
    <location>
        <position position="234"/>
    </location>
    <ligand>
        <name>ATP</name>
        <dbReference type="ChEBI" id="CHEBI:30616"/>
    </ligand>
</feature>
<dbReference type="EC" id="2.7.7.87" evidence="3 13"/>
<evidence type="ECO:0000256" key="7">
    <source>
        <dbReference type="ARBA" id="ARBA00022694"/>
    </source>
</evidence>
<evidence type="ECO:0000256" key="13">
    <source>
        <dbReference type="PIRNR" id="PIRNR004930"/>
    </source>
</evidence>
<dbReference type="GO" id="GO:0061710">
    <property type="term" value="F:L-threonylcarbamoyladenylate synthase"/>
    <property type="evidence" value="ECO:0007669"/>
    <property type="project" value="UniProtKB-EC"/>
</dbReference>
<feature type="binding site" evidence="14">
    <location>
        <position position="65"/>
    </location>
    <ligand>
        <name>L-threonine</name>
        <dbReference type="ChEBI" id="CHEBI:57926"/>
    </ligand>
</feature>
<evidence type="ECO:0000256" key="8">
    <source>
        <dbReference type="ARBA" id="ARBA00022695"/>
    </source>
</evidence>
<feature type="binding site" evidence="14">
    <location>
        <position position="179"/>
    </location>
    <ligand>
        <name>L-threonine</name>
        <dbReference type="ChEBI" id="CHEBI:57926"/>
    </ligand>
</feature>
<evidence type="ECO:0000256" key="4">
    <source>
        <dbReference type="ARBA" id="ARBA00015492"/>
    </source>
</evidence>
<dbReference type="GO" id="GO:0003725">
    <property type="term" value="F:double-stranded RNA binding"/>
    <property type="evidence" value="ECO:0007669"/>
    <property type="project" value="UniProtKB-UniRule"/>
</dbReference>
<proteinExistence type="inferred from homology"/>
<dbReference type="GO" id="GO:0005524">
    <property type="term" value="F:ATP binding"/>
    <property type="evidence" value="ECO:0007669"/>
    <property type="project" value="UniProtKB-UniRule"/>
</dbReference>
<feature type="binding site" evidence="14">
    <location>
        <position position="119"/>
    </location>
    <ligand>
        <name>L-threonine</name>
        <dbReference type="ChEBI" id="CHEBI:57926"/>
    </ligand>
</feature>
<dbReference type="InterPro" id="IPR017945">
    <property type="entry name" value="DHBP_synth_RibB-like_a/b_dom"/>
</dbReference>
<dbReference type="PROSITE" id="PS51163">
    <property type="entry name" value="YRDC"/>
    <property type="match status" value="1"/>
</dbReference>
<dbReference type="EMBL" id="DSMG01000116">
    <property type="protein sequence ID" value="HDX32107.1"/>
    <property type="molecule type" value="Genomic_DNA"/>
</dbReference>
<comment type="subcellular location">
    <subcellularLocation>
        <location evidence="1 13">Cytoplasm</location>
    </subcellularLocation>
</comment>
<dbReference type="PIRSF" id="PIRSF004930">
    <property type="entry name" value="Tln_factor_SUA5"/>
    <property type="match status" value="1"/>
</dbReference>
<dbReference type="InterPro" id="IPR038385">
    <property type="entry name" value="Sua5/YwlC_C"/>
</dbReference>
<dbReference type="InterPro" id="IPR005145">
    <property type="entry name" value="Sua5_C"/>
</dbReference>
<accession>A0A7C1JTL3</accession>
<dbReference type="PANTHER" id="PTHR17490:SF16">
    <property type="entry name" value="THREONYLCARBAMOYL-AMP SYNTHASE"/>
    <property type="match status" value="1"/>
</dbReference>
<dbReference type="NCBIfam" id="TIGR00057">
    <property type="entry name" value="L-threonylcarbamoyladenylate synthase"/>
    <property type="match status" value="1"/>
</dbReference>
<evidence type="ECO:0000313" key="16">
    <source>
        <dbReference type="EMBL" id="HDX32107.1"/>
    </source>
</evidence>
<dbReference type="GO" id="GO:0005737">
    <property type="term" value="C:cytoplasm"/>
    <property type="evidence" value="ECO:0007669"/>
    <property type="project" value="UniProtKB-SubCell"/>
</dbReference>
<comment type="caution">
    <text evidence="16">The sequence shown here is derived from an EMBL/GenBank/DDBJ whole genome shotgun (WGS) entry which is preliminary data.</text>
</comment>
<dbReference type="Pfam" id="PF01300">
    <property type="entry name" value="Sua5_yciO_yrdC"/>
    <property type="match status" value="1"/>
</dbReference>
<keyword evidence="5 13" id="KW-0963">Cytoplasm</keyword>
<keyword evidence="6 13" id="KW-0808">Transferase</keyword>
<dbReference type="Gene3D" id="3.90.870.10">
    <property type="entry name" value="DHBP synthase"/>
    <property type="match status" value="1"/>
</dbReference>
<feature type="binding site" evidence="14">
    <location>
        <position position="33"/>
    </location>
    <ligand>
        <name>L-threonine</name>
        <dbReference type="ChEBI" id="CHEBI:57926"/>
    </ligand>
</feature>
<comment type="catalytic activity">
    <reaction evidence="12 13">
        <text>L-threonine + hydrogencarbonate + ATP = L-threonylcarbamoyladenylate + diphosphate + H2O</text>
        <dbReference type="Rhea" id="RHEA:36407"/>
        <dbReference type="ChEBI" id="CHEBI:15377"/>
        <dbReference type="ChEBI" id="CHEBI:17544"/>
        <dbReference type="ChEBI" id="CHEBI:30616"/>
        <dbReference type="ChEBI" id="CHEBI:33019"/>
        <dbReference type="ChEBI" id="CHEBI:57926"/>
        <dbReference type="ChEBI" id="CHEBI:73682"/>
        <dbReference type="EC" id="2.7.7.87"/>
    </reaction>
</comment>
<dbReference type="FunFam" id="3.90.870.10:FF:000009">
    <property type="entry name" value="Threonylcarbamoyl-AMP synthase, putative"/>
    <property type="match status" value="1"/>
</dbReference>
<comment type="similarity">
    <text evidence="2 13">Belongs to the SUA5 family.</text>
</comment>
<dbReference type="Pfam" id="PF03481">
    <property type="entry name" value="Sua5_C"/>
    <property type="match status" value="1"/>
</dbReference>
<dbReference type="GO" id="GO:0000049">
    <property type="term" value="F:tRNA binding"/>
    <property type="evidence" value="ECO:0007669"/>
    <property type="project" value="TreeGrafter"/>
</dbReference>
<evidence type="ECO:0000256" key="1">
    <source>
        <dbReference type="ARBA" id="ARBA00004496"/>
    </source>
</evidence>
<evidence type="ECO:0000256" key="14">
    <source>
        <dbReference type="PIRSR" id="PIRSR004930-1"/>
    </source>
</evidence>
<evidence type="ECO:0000256" key="6">
    <source>
        <dbReference type="ARBA" id="ARBA00022679"/>
    </source>
</evidence>
<dbReference type="Gene3D" id="3.40.50.11030">
    <property type="entry name" value="Threonylcarbamoyl-AMP synthase, C-terminal domain"/>
    <property type="match status" value="1"/>
</dbReference>
<keyword evidence="7 13" id="KW-0819">tRNA processing</keyword>
<feature type="binding site" evidence="14">
    <location>
        <position position="139"/>
    </location>
    <ligand>
        <name>L-threonine</name>
        <dbReference type="ChEBI" id="CHEBI:57926"/>
    </ligand>
</feature>
<evidence type="ECO:0000256" key="2">
    <source>
        <dbReference type="ARBA" id="ARBA00007663"/>
    </source>
</evidence>
<keyword evidence="10 13" id="KW-0067">ATP-binding</keyword>
<dbReference type="InterPro" id="IPR010923">
    <property type="entry name" value="T(6)A37_SUA5"/>
</dbReference>
<feature type="binding site" evidence="14">
    <location>
        <position position="115"/>
    </location>
    <ligand>
        <name>ATP</name>
        <dbReference type="ChEBI" id="CHEBI:30616"/>
    </ligand>
</feature>
<feature type="binding site" evidence="14">
    <location>
        <position position="149"/>
    </location>
    <ligand>
        <name>ATP</name>
        <dbReference type="ChEBI" id="CHEBI:30616"/>
    </ligand>
</feature>
<feature type="domain" description="YrdC-like" evidence="15">
    <location>
        <begin position="11"/>
        <end position="197"/>
    </location>
</feature>
<evidence type="ECO:0000256" key="12">
    <source>
        <dbReference type="ARBA" id="ARBA00048366"/>
    </source>
</evidence>
<dbReference type="GO" id="GO:0006450">
    <property type="term" value="P:regulation of translational fidelity"/>
    <property type="evidence" value="ECO:0007669"/>
    <property type="project" value="TreeGrafter"/>
</dbReference>
<protein>
    <recommendedName>
        <fullName evidence="4 13">Threonylcarbamoyl-AMP synthase</fullName>
        <shortName evidence="13">TC-AMP synthase</shortName>
        <ecNumber evidence="3 13">2.7.7.87</ecNumber>
    </recommendedName>
    <alternativeName>
        <fullName evidence="11 13">L-threonylcarbamoyladenylate synthase</fullName>
    </alternativeName>
</protein>
<keyword evidence="8 13" id="KW-0548">Nucleotidyltransferase</keyword>
<dbReference type="InterPro" id="IPR006070">
    <property type="entry name" value="Sua5-like_dom"/>
</dbReference>
<dbReference type="GO" id="GO:0008033">
    <property type="term" value="P:tRNA processing"/>
    <property type="evidence" value="ECO:0007669"/>
    <property type="project" value="UniProtKB-KW"/>
</dbReference>
<reference evidence="16" key="1">
    <citation type="journal article" date="2020" name="mSystems">
        <title>Genome- and Community-Level Interaction Insights into Carbon Utilization and Element Cycling Functions of Hydrothermarchaeota in Hydrothermal Sediment.</title>
        <authorList>
            <person name="Zhou Z."/>
            <person name="Liu Y."/>
            <person name="Xu W."/>
            <person name="Pan J."/>
            <person name="Luo Z.H."/>
            <person name="Li M."/>
        </authorList>
    </citation>
    <scope>NUCLEOTIDE SEQUENCE [LARGE SCALE GENOMIC DNA]</scope>
    <source>
        <strain evidence="16">SpSt-289</strain>
    </source>
</reference>
<evidence type="ECO:0000256" key="3">
    <source>
        <dbReference type="ARBA" id="ARBA00012584"/>
    </source>
</evidence>
<dbReference type="AlphaFoldDB" id="A0A7C1JTL3"/>
<dbReference type="PANTHER" id="PTHR17490">
    <property type="entry name" value="SUA5"/>
    <property type="match status" value="1"/>
</dbReference>
<evidence type="ECO:0000259" key="15">
    <source>
        <dbReference type="PROSITE" id="PS51163"/>
    </source>
</evidence>
<gene>
    <name evidence="16" type="ORF">ENQ20_11550</name>
</gene>
<organism evidence="16">
    <name type="scientific">Caldilinea aerophila</name>
    <dbReference type="NCBI Taxonomy" id="133453"/>
    <lineage>
        <taxon>Bacteria</taxon>
        <taxon>Bacillati</taxon>
        <taxon>Chloroflexota</taxon>
        <taxon>Caldilineae</taxon>
        <taxon>Caldilineales</taxon>
        <taxon>Caldilineaceae</taxon>
        <taxon>Caldilinea</taxon>
    </lineage>
</organism>
<evidence type="ECO:0000256" key="9">
    <source>
        <dbReference type="ARBA" id="ARBA00022741"/>
    </source>
</evidence>
<comment type="function">
    <text evidence="13">Required for the formation of a threonylcarbamoyl group on adenosine at position 37 (t(6)A37) in tRNAs that read codons beginning with adenine.</text>
</comment>
<feature type="binding site" evidence="14">
    <location>
        <position position="56"/>
    </location>
    <ligand>
        <name>ATP</name>
        <dbReference type="ChEBI" id="CHEBI:30616"/>
    </ligand>
</feature>
<feature type="binding site" evidence="14">
    <location>
        <position position="141"/>
    </location>
    <ligand>
        <name>ATP</name>
        <dbReference type="ChEBI" id="CHEBI:30616"/>
    </ligand>
</feature>
<feature type="binding site" evidence="14">
    <location>
        <position position="193"/>
    </location>
    <ligand>
        <name>ATP</name>
        <dbReference type="ChEBI" id="CHEBI:30616"/>
    </ligand>
</feature>
<sequence>MFHVDPVHPDPIAIAAAAQALMEGRLVAFPTETVYGLGANALDARAVERIFIAKQRPFSDPLIVHLADVAQLTDVAINIPAVAYALAEQFWPGPLTLVLRRHPNVPANVSAGRDTVAVRMPAHPVALALLRACALPIAAPSANLFSRPSPTTAQHVLDDLDGRIDIVIDAGPTPIGLESTVIDLTQTPPLLLRPGGTTVDALRPFLPDLKAPDRPLITSEKEAAASPGTLLKHYSPRGQVILLTGESQAALRFLRSAVPVLNRRGVRVGLLMPDDEAREVADLQATVLTFGSLREPSAVARHLFARLRAFDSLGVDVIFARSVDEKSARVGLGMAIYDRLFRAAEGRVLSVGNDVSDTNLLDQLLAYLP</sequence>
<evidence type="ECO:0000256" key="11">
    <source>
        <dbReference type="ARBA" id="ARBA00029774"/>
    </source>
</evidence>
<evidence type="ECO:0000256" key="5">
    <source>
        <dbReference type="ARBA" id="ARBA00022490"/>
    </source>
</evidence>
<evidence type="ECO:0000256" key="10">
    <source>
        <dbReference type="ARBA" id="ARBA00022840"/>
    </source>
</evidence>
<dbReference type="SUPFAM" id="SSF55821">
    <property type="entry name" value="YrdC/RibB"/>
    <property type="match status" value="1"/>
</dbReference>
<dbReference type="InterPro" id="IPR050156">
    <property type="entry name" value="TC-AMP_synthase_SUA5"/>
</dbReference>